<name>A0AAV2K3A5_KNICA</name>
<gene>
    <name evidence="1" type="ORF">KC01_LOCUS14750</name>
</gene>
<proteinExistence type="predicted"/>
<evidence type="ECO:0000313" key="1">
    <source>
        <dbReference type="EMBL" id="CAL1584398.1"/>
    </source>
</evidence>
<organism evidence="1 2">
    <name type="scientific">Knipowitschia caucasica</name>
    <name type="common">Caucasian dwarf goby</name>
    <name type="synonym">Pomatoschistus caucasicus</name>
    <dbReference type="NCBI Taxonomy" id="637954"/>
    <lineage>
        <taxon>Eukaryota</taxon>
        <taxon>Metazoa</taxon>
        <taxon>Chordata</taxon>
        <taxon>Craniata</taxon>
        <taxon>Vertebrata</taxon>
        <taxon>Euteleostomi</taxon>
        <taxon>Actinopterygii</taxon>
        <taxon>Neopterygii</taxon>
        <taxon>Teleostei</taxon>
        <taxon>Neoteleostei</taxon>
        <taxon>Acanthomorphata</taxon>
        <taxon>Gobiaria</taxon>
        <taxon>Gobiiformes</taxon>
        <taxon>Gobioidei</taxon>
        <taxon>Gobiidae</taxon>
        <taxon>Gobiinae</taxon>
        <taxon>Knipowitschia</taxon>
    </lineage>
</organism>
<dbReference type="EMBL" id="OZ035838">
    <property type="protein sequence ID" value="CAL1584398.1"/>
    <property type="molecule type" value="Genomic_DNA"/>
</dbReference>
<sequence>MTLHTSTNPLPPHHPHHLNFLSFTPAPPPQFPYPPTLSCIDFLRSPTLYPRTPPQHSPAHPVSTIFVDSVNKSLFASPASLYLFPRLTTYASVAPNVPLTVSLLCSCVTSHSTLIYILYYPPSV</sequence>
<evidence type="ECO:0000313" key="2">
    <source>
        <dbReference type="Proteomes" id="UP001497482"/>
    </source>
</evidence>
<dbReference type="Proteomes" id="UP001497482">
    <property type="component" value="Chromosome 16"/>
</dbReference>
<dbReference type="AlphaFoldDB" id="A0AAV2K3A5"/>
<keyword evidence="2" id="KW-1185">Reference proteome</keyword>
<accession>A0AAV2K3A5</accession>
<protein>
    <submittedName>
        <fullName evidence="1">Uncharacterized protein</fullName>
    </submittedName>
</protein>
<reference evidence="1 2" key="1">
    <citation type="submission" date="2024-04" db="EMBL/GenBank/DDBJ databases">
        <authorList>
            <person name="Waldvogel A.-M."/>
            <person name="Schoenle A."/>
        </authorList>
    </citation>
    <scope>NUCLEOTIDE SEQUENCE [LARGE SCALE GENOMIC DNA]</scope>
</reference>